<proteinExistence type="predicted"/>
<evidence type="ECO:0000256" key="1">
    <source>
        <dbReference type="SAM" id="MobiDB-lite"/>
    </source>
</evidence>
<protein>
    <submittedName>
        <fullName evidence="2">Uncharacterized protein</fullName>
    </submittedName>
</protein>
<reference evidence="2" key="1">
    <citation type="submission" date="2020-05" db="EMBL/GenBank/DDBJ databases">
        <authorList>
            <person name="Chiriac C."/>
            <person name="Salcher M."/>
            <person name="Ghai R."/>
            <person name="Kavagutti S V."/>
        </authorList>
    </citation>
    <scope>NUCLEOTIDE SEQUENCE</scope>
</reference>
<organism evidence="2">
    <name type="scientific">uncultured Caudovirales phage</name>
    <dbReference type="NCBI Taxonomy" id="2100421"/>
    <lineage>
        <taxon>Viruses</taxon>
        <taxon>Duplodnaviria</taxon>
        <taxon>Heunggongvirae</taxon>
        <taxon>Uroviricota</taxon>
        <taxon>Caudoviricetes</taxon>
        <taxon>Peduoviridae</taxon>
        <taxon>Maltschvirus</taxon>
        <taxon>Maltschvirus maltsch</taxon>
    </lineage>
</organism>
<evidence type="ECO:0000313" key="2">
    <source>
        <dbReference type="EMBL" id="CAB4240727.1"/>
    </source>
</evidence>
<feature type="non-terminal residue" evidence="2">
    <location>
        <position position="1"/>
    </location>
</feature>
<sequence length="26" mass="2667">TSPSDDVIVAGNNDDLDITSNNCSIS</sequence>
<gene>
    <name evidence="2" type="ORF">UFOVP34_1</name>
</gene>
<dbReference type="EMBL" id="LR797816">
    <property type="protein sequence ID" value="CAB4240727.1"/>
    <property type="molecule type" value="Genomic_DNA"/>
</dbReference>
<accession>A0A6J5T841</accession>
<feature type="region of interest" description="Disordered" evidence="1">
    <location>
        <begin position="1"/>
        <end position="26"/>
    </location>
</feature>
<name>A0A6J5T841_9CAUD</name>